<dbReference type="EMBL" id="JAUMKJ010000066">
    <property type="protein sequence ID" value="MDO3681490.1"/>
    <property type="molecule type" value="Genomic_DNA"/>
</dbReference>
<keyword evidence="1" id="KW-0472">Membrane</keyword>
<evidence type="ECO:0000256" key="1">
    <source>
        <dbReference type="SAM" id="Phobius"/>
    </source>
</evidence>
<keyword evidence="1" id="KW-1133">Transmembrane helix</keyword>
<feature type="transmembrane region" description="Helical" evidence="1">
    <location>
        <begin position="86"/>
        <end position="107"/>
    </location>
</feature>
<evidence type="ECO:0000313" key="2">
    <source>
        <dbReference type="EMBL" id="MDO3681490.1"/>
    </source>
</evidence>
<proteinExistence type="predicted"/>
<dbReference type="RefSeq" id="WP_302881262.1">
    <property type="nucleotide sequence ID" value="NZ_JAUMKJ010000066.1"/>
</dbReference>
<feature type="transmembrane region" description="Helical" evidence="1">
    <location>
        <begin position="119"/>
        <end position="141"/>
    </location>
</feature>
<keyword evidence="3" id="KW-1185">Reference proteome</keyword>
<name>A0ABT8VKH3_9BACL</name>
<gene>
    <name evidence="2" type="ORF">Q3C12_31335</name>
</gene>
<comment type="caution">
    <text evidence="2">The sequence shown here is derived from an EMBL/GenBank/DDBJ whole genome shotgun (WGS) entry which is preliminary data.</text>
</comment>
<dbReference type="Proteomes" id="UP001168883">
    <property type="component" value="Unassembled WGS sequence"/>
</dbReference>
<keyword evidence="1" id="KW-0812">Transmembrane</keyword>
<protein>
    <submittedName>
        <fullName evidence="2">Uncharacterized protein</fullName>
    </submittedName>
</protein>
<sequence length="168" mass="18190">MMTMLAWLGGAIGLVVTGSAVLLAWTVYSRAQAAASSASETADACVTVTPEAAVLTKERPENQPSLSASLVREAGPFLARWTYFDYALLALFLVGSLFLFTDLLAVLRDAEQYPPYHFAYLLCGFVFTLAGMLMMLVRLALTIASVRSERPLPAPDHQDHPGHAEQAQ</sequence>
<reference evidence="2" key="1">
    <citation type="submission" date="2023-07" db="EMBL/GenBank/DDBJ databases">
        <authorList>
            <person name="Aktuganov G."/>
            <person name="Boyko T."/>
            <person name="Delegan Y."/>
            <person name="Galimzianova N."/>
            <person name="Gilvanova E."/>
            <person name="Korobov V."/>
            <person name="Kuzmina L."/>
            <person name="Melentiev A."/>
            <person name="Milman P."/>
            <person name="Ryabova A."/>
            <person name="Stupak E."/>
            <person name="Yasakov T."/>
            <person name="Zharikova N."/>
            <person name="Zhurenko E."/>
        </authorList>
    </citation>
    <scope>NUCLEOTIDE SEQUENCE</scope>
    <source>
        <strain evidence="2">IB-739</strain>
    </source>
</reference>
<evidence type="ECO:0000313" key="3">
    <source>
        <dbReference type="Proteomes" id="UP001168883"/>
    </source>
</evidence>
<accession>A0ABT8VKH3</accession>
<organism evidence="2 3">
    <name type="scientific">Paenibacillus ehimensis</name>
    <dbReference type="NCBI Taxonomy" id="79264"/>
    <lineage>
        <taxon>Bacteria</taxon>
        <taxon>Bacillati</taxon>
        <taxon>Bacillota</taxon>
        <taxon>Bacilli</taxon>
        <taxon>Bacillales</taxon>
        <taxon>Paenibacillaceae</taxon>
        <taxon>Paenibacillus</taxon>
    </lineage>
</organism>